<accession>A0A6M3IMT1</accession>
<protein>
    <submittedName>
        <fullName evidence="2">Uncharacterized protein</fullName>
    </submittedName>
</protein>
<feature type="compositionally biased region" description="Basic and acidic residues" evidence="1">
    <location>
        <begin position="393"/>
        <end position="407"/>
    </location>
</feature>
<reference evidence="2" key="1">
    <citation type="submission" date="2020-03" db="EMBL/GenBank/DDBJ databases">
        <title>The deep terrestrial virosphere.</title>
        <authorList>
            <person name="Holmfeldt K."/>
            <person name="Nilsson E."/>
            <person name="Simone D."/>
            <person name="Lopez-Fernandez M."/>
            <person name="Wu X."/>
            <person name="de Brujin I."/>
            <person name="Lundin D."/>
            <person name="Andersson A."/>
            <person name="Bertilsson S."/>
            <person name="Dopson M."/>
        </authorList>
    </citation>
    <scope>NUCLEOTIDE SEQUENCE</scope>
    <source>
        <strain evidence="2">MM415B01455</strain>
    </source>
</reference>
<proteinExistence type="predicted"/>
<organism evidence="2">
    <name type="scientific">viral metagenome</name>
    <dbReference type="NCBI Taxonomy" id="1070528"/>
    <lineage>
        <taxon>unclassified sequences</taxon>
        <taxon>metagenomes</taxon>
        <taxon>organismal metagenomes</taxon>
    </lineage>
</organism>
<dbReference type="EMBL" id="MT141322">
    <property type="protein sequence ID" value="QJA58407.1"/>
    <property type="molecule type" value="Genomic_DNA"/>
</dbReference>
<evidence type="ECO:0000313" key="2">
    <source>
        <dbReference type="EMBL" id="QJA58407.1"/>
    </source>
</evidence>
<evidence type="ECO:0000256" key="1">
    <source>
        <dbReference type="SAM" id="MobiDB-lite"/>
    </source>
</evidence>
<gene>
    <name evidence="2" type="ORF">MM415B01455_0010</name>
</gene>
<feature type="region of interest" description="Disordered" evidence="1">
    <location>
        <begin position="41"/>
        <end position="62"/>
    </location>
</feature>
<feature type="region of interest" description="Disordered" evidence="1">
    <location>
        <begin position="372"/>
        <end position="407"/>
    </location>
</feature>
<sequence length="407" mass="45229">MYRFKQLNAMIENDDGRDDEISALEHAEGVDTAKIVEQINKRKGGAGGTKPDIISPVDPTPAVIPEPPAVTIPPVDKKEVPDPEAIVSGKLKEIFGDRYTNVDELKKANIPAQLQELETLRQKNQALETQLKAKPKHPFASDDIAKFNEFVRDTGIKDVGVFNKINGADVANMGDMDALVMQHIVENPSLANKEPQVRRYFETKYNVDAKKVEAGELTQDELDVNLIGVASDGARAREKLQELKGKIKMPDIPADEPPEGKQKWTPEIETKQKAEWAKVNEKMGEEFAKIPIPIKGGTEPIVNFVLPEETKKAILTNALDYAIGNQLEINEANVTSVATMMYSDLIVSNLGQIVHTVFERARTMTEDEVLKVYHNPSPKNTDTPPPSGEPESDEVKREKAYQAEFDR</sequence>
<dbReference type="AlphaFoldDB" id="A0A6M3IMT1"/>
<name>A0A6M3IMT1_9ZZZZ</name>